<sequence>MTVLEVGIFENSLLVLSKSFYPLKKAQKTLNIQKRSHIINSIQKMSKVVLKGEVEMLDNDNYRIIFQIPSPKSRSNIFLYAIDDRKSSKDIISSLLDELFHKFELRYPASFPSNIMVVDRYQQFLGTIDDVFSDECYTPSDRVRNYLF</sequence>
<dbReference type="EMBL" id="CP104013">
    <property type="protein sequence ID" value="UYP45165.1"/>
    <property type="molecule type" value="Genomic_DNA"/>
</dbReference>
<evidence type="ECO:0000313" key="1">
    <source>
        <dbReference type="EMBL" id="UYP45165.1"/>
    </source>
</evidence>
<protein>
    <submittedName>
        <fullName evidence="1">Uncharacterized protein</fullName>
    </submittedName>
</protein>
<reference evidence="1" key="1">
    <citation type="submission" date="2022-09" db="EMBL/GenBank/DDBJ databases">
        <title>Actin cytoskeleton and complex cell architecture in an #Asgard archaeon.</title>
        <authorList>
            <person name="Ponce Toledo R.I."/>
            <person name="Schleper C."/>
            <person name="Rodrigues Oliveira T."/>
            <person name="Wollweber F."/>
            <person name="Xu J."/>
            <person name="Rittmann S."/>
            <person name="Klingl A."/>
            <person name="Pilhofer M."/>
        </authorList>
    </citation>
    <scope>NUCLEOTIDE SEQUENCE</scope>
    <source>
        <strain evidence="1">B-35</strain>
    </source>
</reference>
<accession>A0ABY6HNR8</accession>
<organism evidence="1 2">
    <name type="scientific">Candidatus Lokiarchaeum ossiferum</name>
    <dbReference type="NCBI Taxonomy" id="2951803"/>
    <lineage>
        <taxon>Archaea</taxon>
        <taxon>Promethearchaeati</taxon>
        <taxon>Promethearchaeota</taxon>
        <taxon>Promethearchaeia</taxon>
        <taxon>Promethearchaeales</taxon>
        <taxon>Promethearchaeaceae</taxon>
        <taxon>Candidatus Lokiarchaeum</taxon>
    </lineage>
</organism>
<evidence type="ECO:0000313" key="2">
    <source>
        <dbReference type="Proteomes" id="UP001208689"/>
    </source>
</evidence>
<gene>
    <name evidence="1" type="ORF">NEF87_001450</name>
</gene>
<name>A0ABY6HNR8_9ARCH</name>
<dbReference type="Proteomes" id="UP001208689">
    <property type="component" value="Chromosome"/>
</dbReference>
<proteinExistence type="predicted"/>
<keyword evidence="2" id="KW-1185">Reference proteome</keyword>